<accession>A0AA35M8N4</accession>
<feature type="region of interest" description="Disordered" evidence="2">
    <location>
        <begin position="258"/>
        <end position="296"/>
    </location>
</feature>
<feature type="compositionally biased region" description="Acidic residues" evidence="2">
    <location>
        <begin position="276"/>
        <end position="287"/>
    </location>
</feature>
<evidence type="ECO:0000256" key="1">
    <source>
        <dbReference type="SAM" id="Coils"/>
    </source>
</evidence>
<proteinExistence type="predicted"/>
<evidence type="ECO:0000256" key="2">
    <source>
        <dbReference type="SAM" id="MobiDB-lite"/>
    </source>
</evidence>
<feature type="compositionally biased region" description="Polar residues" evidence="2">
    <location>
        <begin position="153"/>
        <end position="163"/>
    </location>
</feature>
<feature type="coiled-coil region" evidence="1">
    <location>
        <begin position="199"/>
        <end position="233"/>
    </location>
</feature>
<feature type="coiled-coil region" evidence="1">
    <location>
        <begin position="91"/>
        <end position="118"/>
    </location>
</feature>
<evidence type="ECO:0000313" key="3">
    <source>
        <dbReference type="EMBL" id="CAI6092558.1"/>
    </source>
</evidence>
<feature type="region of interest" description="Disordered" evidence="2">
    <location>
        <begin position="136"/>
        <end position="173"/>
    </location>
</feature>
<dbReference type="Proteomes" id="UP001160390">
    <property type="component" value="Unassembled WGS sequence"/>
</dbReference>
<sequence length="296" mass="33515">MNNSYPDLTEFTFDELVKEEMFNGVQDAAPPEFFSLESFAPEVVAPEPAPLTAECAAGAAMIEQLVRSTYESVQDLRRTVSDNPQPWTGYLQSLQRQLTALIELYARVEQRLNGMKQRNVERMLAMEDRLKEYIESLGSSSSADSQSSDDSQYFTDPTTSTIPATPLPPVVSRSTNQPMIQELLGQIEDLKNDIGFRQKTDLKRENHELKRENQELRSQNQDLKAEARQSQEEMCALREALKSIRSVVFTTGLKISANARDRKRKSSGVTEIVSEPQEEEEAQEEAEQTQVPRSFI</sequence>
<name>A0AA35M8N4_9HYPO</name>
<protein>
    <submittedName>
        <fullName evidence="3">Uncharacterized protein</fullName>
    </submittedName>
</protein>
<keyword evidence="4" id="KW-1185">Reference proteome</keyword>
<comment type="caution">
    <text evidence="3">The sequence shown here is derived from an EMBL/GenBank/DDBJ whole genome shotgun (WGS) entry which is preliminary data.</text>
</comment>
<gene>
    <name evidence="3" type="ORF">CCHLO57077_00019438</name>
</gene>
<keyword evidence="1" id="KW-0175">Coiled coil</keyword>
<evidence type="ECO:0000313" key="4">
    <source>
        <dbReference type="Proteomes" id="UP001160390"/>
    </source>
</evidence>
<organism evidence="3 4">
    <name type="scientific">Clonostachys chloroleuca</name>
    <dbReference type="NCBI Taxonomy" id="1926264"/>
    <lineage>
        <taxon>Eukaryota</taxon>
        <taxon>Fungi</taxon>
        <taxon>Dikarya</taxon>
        <taxon>Ascomycota</taxon>
        <taxon>Pezizomycotina</taxon>
        <taxon>Sordariomycetes</taxon>
        <taxon>Hypocreomycetidae</taxon>
        <taxon>Hypocreales</taxon>
        <taxon>Bionectriaceae</taxon>
        <taxon>Clonostachys</taxon>
    </lineage>
</organism>
<dbReference type="AlphaFoldDB" id="A0AA35M8N4"/>
<feature type="compositionally biased region" description="Low complexity" evidence="2">
    <location>
        <begin position="139"/>
        <end position="152"/>
    </location>
</feature>
<reference evidence="3" key="1">
    <citation type="submission" date="2023-01" db="EMBL/GenBank/DDBJ databases">
        <authorList>
            <person name="Piombo E."/>
        </authorList>
    </citation>
    <scope>NUCLEOTIDE SEQUENCE</scope>
</reference>
<dbReference type="EMBL" id="CABFNP030001226">
    <property type="protein sequence ID" value="CAI6092558.1"/>
    <property type="molecule type" value="Genomic_DNA"/>
</dbReference>